<comment type="caution">
    <text evidence="1">The sequence shown here is derived from an EMBL/GenBank/DDBJ whole genome shotgun (WGS) entry which is preliminary data.</text>
</comment>
<keyword evidence="2" id="KW-1185">Reference proteome</keyword>
<reference evidence="1" key="1">
    <citation type="journal article" date="2023" name="Plant J.">
        <title>The genome of the king protea, Protea cynaroides.</title>
        <authorList>
            <person name="Chang J."/>
            <person name="Duong T.A."/>
            <person name="Schoeman C."/>
            <person name="Ma X."/>
            <person name="Roodt D."/>
            <person name="Barker N."/>
            <person name="Li Z."/>
            <person name="Van de Peer Y."/>
            <person name="Mizrachi E."/>
        </authorList>
    </citation>
    <scope>NUCLEOTIDE SEQUENCE</scope>
    <source>
        <tissue evidence="1">Young leaves</tissue>
    </source>
</reference>
<dbReference type="AlphaFoldDB" id="A0A9Q0K8L5"/>
<accession>A0A9Q0K8L5</accession>
<protein>
    <submittedName>
        <fullName evidence="1">Uncharacterized protein</fullName>
    </submittedName>
</protein>
<evidence type="ECO:0000313" key="1">
    <source>
        <dbReference type="EMBL" id="KAJ4965836.1"/>
    </source>
</evidence>
<organism evidence="1 2">
    <name type="scientific">Protea cynaroides</name>
    <dbReference type="NCBI Taxonomy" id="273540"/>
    <lineage>
        <taxon>Eukaryota</taxon>
        <taxon>Viridiplantae</taxon>
        <taxon>Streptophyta</taxon>
        <taxon>Embryophyta</taxon>
        <taxon>Tracheophyta</taxon>
        <taxon>Spermatophyta</taxon>
        <taxon>Magnoliopsida</taxon>
        <taxon>Proteales</taxon>
        <taxon>Proteaceae</taxon>
        <taxon>Protea</taxon>
    </lineage>
</organism>
<gene>
    <name evidence="1" type="ORF">NE237_017685</name>
</gene>
<evidence type="ECO:0000313" key="2">
    <source>
        <dbReference type="Proteomes" id="UP001141806"/>
    </source>
</evidence>
<name>A0A9Q0K8L5_9MAGN</name>
<dbReference type="EMBL" id="JAMYWD010000007">
    <property type="protein sequence ID" value="KAJ4965836.1"/>
    <property type="molecule type" value="Genomic_DNA"/>
</dbReference>
<dbReference type="Proteomes" id="UP001141806">
    <property type="component" value="Unassembled WGS sequence"/>
</dbReference>
<proteinExistence type="predicted"/>
<sequence>MFPSIKPDIGGSYPVRDSDGFSVDVHRLVPFSLGRNKNQRGGGIGINGDCSFLFKFSSPSYTLLLIFVGNGGHRPRAVEFLFLCRGESDDSSAGDGAFGWDVRLVERDDEASCGGDRGDSILADADELEGLTTSKLFDGIVDVGIFAPKGDTLARYKKAILAHSLSLRKQVIPLKIQVRDYQEVHEDAVPSSL</sequence>